<accession>A0A6N6RFH1</accession>
<proteinExistence type="inferred from homology"/>
<evidence type="ECO:0000313" key="6">
    <source>
        <dbReference type="EMBL" id="KAB2809905.1"/>
    </source>
</evidence>
<dbReference type="Proteomes" id="UP000468650">
    <property type="component" value="Unassembled WGS sequence"/>
</dbReference>
<evidence type="ECO:0000313" key="7">
    <source>
        <dbReference type="Proteomes" id="UP000468650"/>
    </source>
</evidence>
<keyword evidence="7" id="KW-1185">Reference proteome</keyword>
<dbReference type="Gene3D" id="3.40.800.10">
    <property type="entry name" value="Ureohydrolase domain"/>
    <property type="match status" value="1"/>
</dbReference>
<evidence type="ECO:0000256" key="2">
    <source>
        <dbReference type="ARBA" id="ARBA00022801"/>
    </source>
</evidence>
<dbReference type="SUPFAM" id="SSF52768">
    <property type="entry name" value="Arginase/deacetylase"/>
    <property type="match status" value="1"/>
</dbReference>
<evidence type="ECO:0000256" key="3">
    <source>
        <dbReference type="ARBA" id="ARBA00022808"/>
    </source>
</evidence>
<dbReference type="PANTHER" id="PTHR11358">
    <property type="entry name" value="ARGINASE/AGMATINASE"/>
    <property type="match status" value="1"/>
</dbReference>
<gene>
    <name evidence="6" type="ORF">F8C67_08470</name>
</gene>
<dbReference type="CDD" id="cd09988">
    <property type="entry name" value="Formimidoylglutamase"/>
    <property type="match status" value="1"/>
</dbReference>
<dbReference type="PANTHER" id="PTHR11358:SF35">
    <property type="entry name" value="FORMIMIDOYLGLUTAMASE"/>
    <property type="match status" value="1"/>
</dbReference>
<dbReference type="GO" id="GO:0008783">
    <property type="term" value="F:agmatinase activity"/>
    <property type="evidence" value="ECO:0007669"/>
    <property type="project" value="TreeGrafter"/>
</dbReference>
<protein>
    <submittedName>
        <fullName evidence="6">Formimidoylglutamase</fullName>
    </submittedName>
</protein>
<reference evidence="6 7" key="1">
    <citation type="submission" date="2019-09" db="EMBL/GenBank/DDBJ databases">
        <title>Genomes of family Cryomorphaceae.</title>
        <authorList>
            <person name="Bowman J.P."/>
        </authorList>
    </citation>
    <scope>NUCLEOTIDE SEQUENCE [LARGE SCALE GENOMIC DNA]</scope>
    <source>
        <strain evidence="6 7">LMG 25704</strain>
    </source>
</reference>
<dbReference type="GO" id="GO:0033389">
    <property type="term" value="P:putrescine biosynthetic process from arginine, via agmatine"/>
    <property type="evidence" value="ECO:0007669"/>
    <property type="project" value="TreeGrafter"/>
</dbReference>
<dbReference type="AlphaFoldDB" id="A0A6N6RFH1"/>
<evidence type="ECO:0000256" key="4">
    <source>
        <dbReference type="ARBA" id="ARBA00023211"/>
    </source>
</evidence>
<keyword evidence="2" id="KW-0378">Hydrolase</keyword>
<dbReference type="RefSeq" id="WP_151667405.1">
    <property type="nucleotide sequence ID" value="NZ_WBVO01000006.1"/>
</dbReference>
<dbReference type="EMBL" id="WBVO01000006">
    <property type="protein sequence ID" value="KAB2809905.1"/>
    <property type="molecule type" value="Genomic_DNA"/>
</dbReference>
<dbReference type="PROSITE" id="PS51409">
    <property type="entry name" value="ARGINASE_2"/>
    <property type="match status" value="1"/>
</dbReference>
<comment type="similarity">
    <text evidence="5">Belongs to the arginase family.</text>
</comment>
<sequence>MEQLLNLFDRPFVLSHTSVRGGEEKIGQTAALLENEGNLADEMKASKAKFAVVFIPEDVGVRANCGRPGASATWEPALKGICNLQDNYWLRGEDILLVGAVATDDLMEEAAKLREDTTEGLAALRELTSELDDRVRTVIGAIHKAGLFPIVIGGGHNNAYPLLAAYYDTHDGVLSAINLDPHADYRAMEGRHSGNGFRYAHEEGILDRYAILGLHEGYNSAEMMSLLRDDPDLRYVTFEDIEVRRIISFNQALVDSVDFVSEEQFGIELDLDSIPGVAVSAATPTGVSLEKARHFVYTCAKRETSKYLHICEGSAGLASDRQLTELSKVIACLVADGIKGKNESE</sequence>
<comment type="caution">
    <text evidence="6">The sequence shown here is derived from an EMBL/GenBank/DDBJ whole genome shotgun (WGS) entry which is preliminary data.</text>
</comment>
<keyword evidence="3" id="KW-0369">Histidine metabolism</keyword>
<keyword evidence="1" id="KW-0479">Metal-binding</keyword>
<dbReference type="OrthoDB" id="9788689at2"/>
<organism evidence="6 7">
    <name type="scientific">Phaeocystidibacter luteus</name>
    <dbReference type="NCBI Taxonomy" id="911197"/>
    <lineage>
        <taxon>Bacteria</taxon>
        <taxon>Pseudomonadati</taxon>
        <taxon>Bacteroidota</taxon>
        <taxon>Flavobacteriia</taxon>
        <taxon>Flavobacteriales</taxon>
        <taxon>Phaeocystidibacteraceae</taxon>
        <taxon>Phaeocystidibacter</taxon>
    </lineage>
</organism>
<dbReference type="InterPro" id="IPR023696">
    <property type="entry name" value="Ureohydrolase_dom_sf"/>
</dbReference>
<evidence type="ECO:0000256" key="5">
    <source>
        <dbReference type="PROSITE-ProRule" id="PRU00742"/>
    </source>
</evidence>
<name>A0A6N6RFH1_9FLAO</name>
<dbReference type="GO" id="GO:0006547">
    <property type="term" value="P:L-histidine metabolic process"/>
    <property type="evidence" value="ECO:0007669"/>
    <property type="project" value="UniProtKB-KW"/>
</dbReference>
<dbReference type="Pfam" id="PF00491">
    <property type="entry name" value="Arginase"/>
    <property type="match status" value="1"/>
</dbReference>
<dbReference type="InterPro" id="IPR006035">
    <property type="entry name" value="Ureohydrolase"/>
</dbReference>
<dbReference type="GO" id="GO:0046872">
    <property type="term" value="F:metal ion binding"/>
    <property type="evidence" value="ECO:0007669"/>
    <property type="project" value="UniProtKB-KW"/>
</dbReference>
<keyword evidence="4" id="KW-0464">Manganese</keyword>
<evidence type="ECO:0000256" key="1">
    <source>
        <dbReference type="ARBA" id="ARBA00022723"/>
    </source>
</evidence>